<dbReference type="EMBL" id="LECT01000015">
    <property type="protein sequence ID" value="KLU06263.1"/>
    <property type="molecule type" value="Genomic_DNA"/>
</dbReference>
<reference evidence="1" key="1">
    <citation type="submission" date="2015-05" db="EMBL/GenBank/DDBJ databases">
        <title>Permanent draft genome of Rhodopirellula islandicus K833.</title>
        <authorList>
            <person name="Kizina J."/>
            <person name="Richter M."/>
            <person name="Glockner F.O."/>
            <person name="Harder J."/>
        </authorList>
    </citation>
    <scope>NUCLEOTIDE SEQUENCE [LARGE SCALE GENOMIC DNA]</scope>
    <source>
        <strain evidence="1">K833</strain>
    </source>
</reference>
<dbReference type="STRING" id="595434.RISK_001474"/>
<evidence type="ECO:0000313" key="1">
    <source>
        <dbReference type="EMBL" id="KLU06263.1"/>
    </source>
</evidence>
<gene>
    <name evidence="1" type="ORF">RISK_001474</name>
</gene>
<protein>
    <submittedName>
        <fullName evidence="1">Uncharacterized protein</fullName>
    </submittedName>
</protein>
<keyword evidence="2" id="KW-1185">Reference proteome</keyword>
<accession>A0A0J1BII0</accession>
<organism evidence="1 2">
    <name type="scientific">Rhodopirellula islandica</name>
    <dbReference type="NCBI Taxonomy" id="595434"/>
    <lineage>
        <taxon>Bacteria</taxon>
        <taxon>Pseudomonadati</taxon>
        <taxon>Planctomycetota</taxon>
        <taxon>Planctomycetia</taxon>
        <taxon>Pirellulales</taxon>
        <taxon>Pirellulaceae</taxon>
        <taxon>Rhodopirellula</taxon>
    </lineage>
</organism>
<comment type="caution">
    <text evidence="1">The sequence shown here is derived from an EMBL/GenBank/DDBJ whole genome shotgun (WGS) entry which is preliminary data.</text>
</comment>
<name>A0A0J1BII0_RHOIS</name>
<sequence length="129" mass="13825">MANPSRLLVHYLLAESIKERVTHLKYICDDGDGMLHATNATETFEVVPPPVSVVPGLVAELASLAGVENAVTSGTFQLVNATFPSIGSWNCDRPVWVDVKLSADGFDLELTYSESPDAPVEVGLEDPPT</sequence>
<dbReference type="Proteomes" id="UP000036367">
    <property type="component" value="Unassembled WGS sequence"/>
</dbReference>
<dbReference type="PATRIC" id="fig|595434.4.peg.1411"/>
<dbReference type="AlphaFoldDB" id="A0A0J1BII0"/>
<evidence type="ECO:0000313" key="2">
    <source>
        <dbReference type="Proteomes" id="UP000036367"/>
    </source>
</evidence>
<proteinExistence type="predicted"/>